<dbReference type="PANTHER" id="PTHR11567">
    <property type="entry name" value="ACID PHOSPHATASE-RELATED"/>
    <property type="match status" value="1"/>
</dbReference>
<dbReference type="InterPro" id="IPR000560">
    <property type="entry name" value="His_Pase_clade-2"/>
</dbReference>
<dbReference type="Proteomes" id="UP001150641">
    <property type="component" value="Unassembled WGS sequence"/>
</dbReference>
<dbReference type="PANTHER" id="PTHR11567:SF135">
    <property type="entry name" value="GLUCOSE-1-PHOSPHATASE"/>
    <property type="match status" value="1"/>
</dbReference>
<keyword evidence="2" id="KW-0732">Signal</keyword>
<evidence type="ECO:0000313" key="4">
    <source>
        <dbReference type="Proteomes" id="UP001150641"/>
    </source>
</evidence>
<sequence length="415" mass="46073">MNKKIVASLLAVACFAPGMANAEAALEGYQLQQVLLMSRHNLRAPLANNGSVLEQSTAQSWPEWDVPGGQLTTKGGVLEIYMGHYLREWLAEQGLVKSGECPTPQSVYAYANSLQRTVATAQFFITGAFPGCDVPVHHQDKMGTMDPTFNPVITNDSPEFQQAAVKAMEAQREHYKLDDSYKLLEQVTAFSDSPTCKEKQQCDLTASKDKFSANATEEPGVSGPLKVGNSLVDAFTLQYYEGFPLDQVAWGQIKTEQQWRVLSQLKNGYQDTLFTSPEVARNVSAPLVKYIQKVLAGSEEKAPKITLLVGHDSNIASLLTALDFKEYQLPKQNERTPIGGKIMFQRWHDSKANRELMKVEYVYQSSEQLRNGEVLSLQQPPQRVTLQLNGCPIDANGFCPWDKFTEVLDKTVAGK</sequence>
<proteinExistence type="inferred from homology"/>
<dbReference type="EMBL" id="JALHAP010000064">
    <property type="protein sequence ID" value="MCT4700392.1"/>
    <property type="molecule type" value="Genomic_DNA"/>
</dbReference>
<reference evidence="3" key="1">
    <citation type="submission" date="2022-03" db="EMBL/GenBank/DDBJ databases">
        <title>Proposal of a novel genus Dryocolo and two novel species.</title>
        <authorList>
            <person name="Maddock D.W."/>
            <person name="Brady C.L."/>
            <person name="Denman S."/>
            <person name="Arnold D."/>
        </authorList>
    </citation>
    <scope>NUCLEOTIDE SEQUENCE</scope>
    <source>
        <strain evidence="3">H6W4</strain>
    </source>
</reference>
<dbReference type="Pfam" id="PF00328">
    <property type="entry name" value="His_Phos_2"/>
    <property type="match status" value="1"/>
</dbReference>
<comment type="similarity">
    <text evidence="1">Belongs to the histidine acid phosphatase family.</text>
</comment>
<evidence type="ECO:0000313" key="3">
    <source>
        <dbReference type="EMBL" id="MCT4700392.1"/>
    </source>
</evidence>
<dbReference type="InterPro" id="IPR029033">
    <property type="entry name" value="His_PPase_superfam"/>
</dbReference>
<dbReference type="CDD" id="cd07061">
    <property type="entry name" value="HP_HAP_like"/>
    <property type="match status" value="1"/>
</dbReference>
<feature type="chain" id="PRO_5040971502" evidence="2">
    <location>
        <begin position="23"/>
        <end position="415"/>
    </location>
</feature>
<evidence type="ECO:0000256" key="1">
    <source>
        <dbReference type="ARBA" id="ARBA00005375"/>
    </source>
</evidence>
<dbReference type="SUPFAM" id="SSF53254">
    <property type="entry name" value="Phosphoglycerate mutase-like"/>
    <property type="match status" value="1"/>
</dbReference>
<dbReference type="GO" id="GO:0016158">
    <property type="term" value="F:inositol hexakisphosphate 3-phosphatase activity"/>
    <property type="evidence" value="ECO:0007669"/>
    <property type="project" value="UniProtKB-EC"/>
</dbReference>
<evidence type="ECO:0000256" key="2">
    <source>
        <dbReference type="SAM" id="SignalP"/>
    </source>
</evidence>
<keyword evidence="3" id="KW-0378">Hydrolase</keyword>
<gene>
    <name evidence="3" type="primary">agp</name>
    <name evidence="3" type="ORF">MUA00_00935</name>
</gene>
<keyword evidence="4" id="KW-1185">Reference proteome</keyword>
<dbReference type="AlphaFoldDB" id="A0A9X2W559"/>
<dbReference type="EC" id="3.1.3.8" evidence="3"/>
<dbReference type="GO" id="GO:0008877">
    <property type="term" value="F:glucose-1-phosphatase activity"/>
    <property type="evidence" value="ECO:0007669"/>
    <property type="project" value="UniProtKB-EC"/>
</dbReference>
<comment type="caution">
    <text evidence="3">The sequence shown here is derived from an EMBL/GenBank/DDBJ whole genome shotgun (WGS) entry which is preliminary data.</text>
</comment>
<feature type="signal peptide" evidence="2">
    <location>
        <begin position="1"/>
        <end position="22"/>
    </location>
</feature>
<dbReference type="GO" id="GO:0030288">
    <property type="term" value="C:outer membrane-bounded periplasmic space"/>
    <property type="evidence" value="ECO:0007669"/>
    <property type="project" value="TreeGrafter"/>
</dbReference>
<dbReference type="RefSeq" id="WP_271124969.1">
    <property type="nucleotide sequence ID" value="NZ_JALHAN010000069.1"/>
</dbReference>
<protein>
    <submittedName>
        <fullName evidence="3">Bifunctional glucose-1-phosphatase/inositol phosphatase</fullName>
        <ecNumber evidence="3">3.1.3.10</ecNumber>
        <ecNumber evidence="3">3.1.3.8</ecNumber>
    </submittedName>
</protein>
<dbReference type="InterPro" id="IPR050645">
    <property type="entry name" value="Histidine_acid_phosphatase"/>
</dbReference>
<dbReference type="InterPro" id="IPR033379">
    <property type="entry name" value="Acid_Pase_AS"/>
</dbReference>
<accession>A0A9X2W559</accession>
<dbReference type="EC" id="3.1.3.10" evidence="3"/>
<dbReference type="PROSITE" id="PS00616">
    <property type="entry name" value="HIS_ACID_PHOSPHAT_1"/>
    <property type="match status" value="1"/>
</dbReference>
<dbReference type="NCBIfam" id="NF007553">
    <property type="entry name" value="PRK10173.1"/>
    <property type="match status" value="1"/>
</dbReference>
<name>A0A9X2W559_9ENTR</name>
<dbReference type="Gene3D" id="3.40.50.1240">
    <property type="entry name" value="Phosphoglycerate mutase-like"/>
    <property type="match status" value="2"/>
</dbReference>
<dbReference type="PROSITE" id="PS00778">
    <property type="entry name" value="HIS_ACID_PHOSPHAT_2"/>
    <property type="match status" value="1"/>
</dbReference>
<organism evidence="3 4">
    <name type="scientific">Dryocola boscaweniae</name>
    <dbReference type="NCBI Taxonomy" id="2925397"/>
    <lineage>
        <taxon>Bacteria</taxon>
        <taxon>Pseudomonadati</taxon>
        <taxon>Pseudomonadota</taxon>
        <taxon>Gammaproteobacteria</taxon>
        <taxon>Enterobacterales</taxon>
        <taxon>Enterobacteriaceae</taxon>
        <taxon>Dryocola</taxon>
    </lineage>
</organism>